<dbReference type="GO" id="GO:0008270">
    <property type="term" value="F:zinc ion binding"/>
    <property type="evidence" value="ECO:0007669"/>
    <property type="project" value="InterPro"/>
</dbReference>
<keyword evidence="6" id="KW-1185">Reference proteome</keyword>
<evidence type="ECO:0000256" key="2">
    <source>
        <dbReference type="ARBA" id="ARBA00023242"/>
    </source>
</evidence>
<gene>
    <name evidence="5" type="ORF">Micbo1qcDRAFT_231332</name>
</gene>
<evidence type="ECO:0000259" key="4">
    <source>
        <dbReference type="PROSITE" id="PS50048"/>
    </source>
</evidence>
<dbReference type="AlphaFoldDB" id="A0A136J911"/>
<dbReference type="Pfam" id="PF04082">
    <property type="entry name" value="Fungal_trans"/>
    <property type="match status" value="1"/>
</dbReference>
<dbReference type="EMBL" id="KQ964247">
    <property type="protein sequence ID" value="KXJ93632.1"/>
    <property type="molecule type" value="Genomic_DNA"/>
</dbReference>
<feature type="region of interest" description="Disordered" evidence="3">
    <location>
        <begin position="1"/>
        <end position="31"/>
    </location>
</feature>
<dbReference type="PROSITE" id="PS50048">
    <property type="entry name" value="ZN2_CY6_FUNGAL_2"/>
    <property type="match status" value="1"/>
</dbReference>
<dbReference type="InParanoid" id="A0A136J911"/>
<dbReference type="InterPro" id="IPR053187">
    <property type="entry name" value="Notoamide_regulator"/>
</dbReference>
<dbReference type="CDD" id="cd12148">
    <property type="entry name" value="fungal_TF_MHR"/>
    <property type="match status" value="1"/>
</dbReference>
<dbReference type="GO" id="GO:0003677">
    <property type="term" value="F:DNA binding"/>
    <property type="evidence" value="ECO:0007669"/>
    <property type="project" value="InterPro"/>
</dbReference>
<dbReference type="STRING" id="196109.A0A136J911"/>
<dbReference type="InterPro" id="IPR007219">
    <property type="entry name" value="XnlR_reg_dom"/>
</dbReference>
<feature type="region of interest" description="Disordered" evidence="3">
    <location>
        <begin position="706"/>
        <end position="733"/>
    </location>
</feature>
<dbReference type="SUPFAM" id="SSF57701">
    <property type="entry name" value="Zn2/Cys6 DNA-binding domain"/>
    <property type="match status" value="1"/>
</dbReference>
<keyword evidence="1" id="KW-0479">Metal-binding</keyword>
<dbReference type="PROSITE" id="PS00463">
    <property type="entry name" value="ZN2_CY6_FUNGAL_1"/>
    <property type="match status" value="1"/>
</dbReference>
<evidence type="ECO:0000313" key="5">
    <source>
        <dbReference type="EMBL" id="KXJ93632.1"/>
    </source>
</evidence>
<organism evidence="5 6">
    <name type="scientific">Microdochium bolleyi</name>
    <dbReference type="NCBI Taxonomy" id="196109"/>
    <lineage>
        <taxon>Eukaryota</taxon>
        <taxon>Fungi</taxon>
        <taxon>Dikarya</taxon>
        <taxon>Ascomycota</taxon>
        <taxon>Pezizomycotina</taxon>
        <taxon>Sordariomycetes</taxon>
        <taxon>Xylariomycetidae</taxon>
        <taxon>Xylariales</taxon>
        <taxon>Microdochiaceae</taxon>
        <taxon>Microdochium</taxon>
    </lineage>
</organism>
<dbReference type="InterPro" id="IPR001138">
    <property type="entry name" value="Zn2Cys6_DnaBD"/>
</dbReference>
<dbReference type="GO" id="GO:0006351">
    <property type="term" value="P:DNA-templated transcription"/>
    <property type="evidence" value="ECO:0007669"/>
    <property type="project" value="InterPro"/>
</dbReference>
<feature type="compositionally biased region" description="Polar residues" evidence="3">
    <location>
        <begin position="706"/>
        <end position="722"/>
    </location>
</feature>
<dbReference type="InterPro" id="IPR036864">
    <property type="entry name" value="Zn2-C6_fun-type_DNA-bd_sf"/>
</dbReference>
<keyword evidence="2" id="KW-0539">Nucleus</keyword>
<protein>
    <recommendedName>
        <fullName evidence="4">Zn(2)-C6 fungal-type domain-containing protein</fullName>
    </recommendedName>
</protein>
<evidence type="ECO:0000256" key="1">
    <source>
        <dbReference type="ARBA" id="ARBA00022723"/>
    </source>
</evidence>
<dbReference type="PANTHER" id="PTHR47256:SF1">
    <property type="entry name" value="ZN(II)2CYS6 TRANSCRIPTION FACTOR (EUROFUNG)"/>
    <property type="match status" value="1"/>
</dbReference>
<dbReference type="GO" id="GO:0000981">
    <property type="term" value="F:DNA-binding transcription factor activity, RNA polymerase II-specific"/>
    <property type="evidence" value="ECO:0007669"/>
    <property type="project" value="InterPro"/>
</dbReference>
<accession>A0A136J911</accession>
<evidence type="ECO:0000256" key="3">
    <source>
        <dbReference type="SAM" id="MobiDB-lite"/>
    </source>
</evidence>
<dbReference type="SMART" id="SM00066">
    <property type="entry name" value="GAL4"/>
    <property type="match status" value="1"/>
</dbReference>
<dbReference type="Proteomes" id="UP000070501">
    <property type="component" value="Unassembled WGS sequence"/>
</dbReference>
<dbReference type="OrthoDB" id="426882at2759"/>
<dbReference type="Gene3D" id="4.10.240.10">
    <property type="entry name" value="Zn(2)-C6 fungal-type DNA-binding domain"/>
    <property type="match status" value="1"/>
</dbReference>
<dbReference type="PANTHER" id="PTHR47256">
    <property type="entry name" value="ZN(II)2CYS6 TRANSCRIPTION FACTOR (EUROFUNG)-RELATED"/>
    <property type="match status" value="1"/>
</dbReference>
<name>A0A136J911_9PEZI</name>
<dbReference type="Pfam" id="PF00172">
    <property type="entry name" value="Zn_clus"/>
    <property type="match status" value="1"/>
</dbReference>
<dbReference type="CDD" id="cd00067">
    <property type="entry name" value="GAL4"/>
    <property type="match status" value="1"/>
</dbReference>
<reference evidence="6" key="1">
    <citation type="submission" date="2016-02" db="EMBL/GenBank/DDBJ databases">
        <title>Draft genome sequence of Microdochium bolleyi, a fungal endophyte of beachgrass.</title>
        <authorList>
            <consortium name="DOE Joint Genome Institute"/>
            <person name="David A.S."/>
            <person name="May G."/>
            <person name="Haridas S."/>
            <person name="Lim J."/>
            <person name="Wang M."/>
            <person name="Labutti K."/>
            <person name="Lipzen A."/>
            <person name="Barry K."/>
            <person name="Grigoriev I.V."/>
        </authorList>
    </citation>
    <scope>NUCLEOTIDE SEQUENCE [LARGE SCALE GENOMIC DNA]</scope>
    <source>
        <strain evidence="6">J235TASD1</strain>
    </source>
</reference>
<sequence length="733" mass="82074">MPGDAYADVAKGQALRPLLPRPRDDDDDADADRTTALAPRVLAACESCRRLKVKCDGARPSCRRCWGRRRECLYDTAPAERRSAALKRKVGDLETQRDAYKDLFDALASKPEPEAAEILRRVRAGAAIDSVLRHVEAGDLLLQLHLAPDARMQYTFPYLKDMPAFLLRDNPYADSLILKSVSLTLTGGPGPPAPPAPPIQSASDPYLRPYHAAEVVDPRFGFARAAPWTAIIDDDRLFVTLLKAYFQFTHPYWPLFHKDCFLDDLVSTRTVFCSPLLVNAVLAAACHGASLIANRADFWDPESLASRLLSESRRLFELEVGLPATLTRVQAAAVLSLANDANGCDEVGNMYLEQAVRGAIDLDLFSPPAADLDRRSAVSHGFTAWALFGMQAVHRYHVFRPPLIDSPPQIPLPDPETADRWYGEIWLRYPGGRLLFPLDFGYSFEALCKFRTILNDIAAYFFGSTTAPQLQDLSFYQALRFRSRLFQWYEKLPVQLSPANVKLPHQLKMHMHYYSVVILMFQAVVARQDSTGSSTRQSSTTRAPLPFAVPRDLNPKYILSDAKNRLELLLRLYFLRHGFESFDIFMIHLLSQTGFVHLKELSTDRMPGDIEQARRSMIVLAAKGLHDQAANCFLGEVVLGMFKDTMGAETLRMLHGLLPNSAREDSEVRKDLIAVHLHSAWPVGVVAIDEDFERLRLNNRVKKNQKLQATGSGSAVSENLAASSREGRRRSND</sequence>
<feature type="domain" description="Zn(2)-C6 fungal-type" evidence="4">
    <location>
        <begin position="44"/>
        <end position="74"/>
    </location>
</feature>
<evidence type="ECO:0000313" key="6">
    <source>
        <dbReference type="Proteomes" id="UP000070501"/>
    </source>
</evidence>
<proteinExistence type="predicted"/>